<comment type="caution">
    <text evidence="1">The sequence shown here is derived from an EMBL/GenBank/DDBJ whole genome shotgun (WGS) entry which is preliminary data.</text>
</comment>
<keyword evidence="2" id="KW-1185">Reference proteome</keyword>
<accession>A0A7Y7LYV5</accession>
<name>A0A7Y7LYV5_9MICC</name>
<evidence type="ECO:0000313" key="1">
    <source>
        <dbReference type="EMBL" id="NVM94419.1"/>
    </source>
</evidence>
<dbReference type="Gene3D" id="3.40.960.10">
    <property type="entry name" value="VSR Endonuclease"/>
    <property type="match status" value="1"/>
</dbReference>
<sequence>MDTLTSRKPVEAVIAAMGSTTARRPDLIKRGLTDWDLQRAVAEGRVRRLARSVYGLPDAAAFDVLLATNQAQLGCFSRAEKMGLWVLNTPRIPHVAVIHGRPVPGCKVHRFKGRLTLWDVLRHCVQCGTEVEALCVVESALVKKKCTMSQLRRVFDKRRDAAMRRILDKVDPQSQSIAETCGRYFLREAGFNVQGQAAVRGMGHLDLLVEGILGVETDGEKHHNSALAWAEDLRRLNVLTIQDVPTLHIKASDAMYHPDAMVELVRNALRALENRRR</sequence>
<evidence type="ECO:0000313" key="2">
    <source>
        <dbReference type="Proteomes" id="UP000543556"/>
    </source>
</evidence>
<proteinExistence type="predicted"/>
<dbReference type="EMBL" id="JAAMFM010000005">
    <property type="protein sequence ID" value="NVM94419.1"/>
    <property type="molecule type" value="Genomic_DNA"/>
</dbReference>
<protein>
    <submittedName>
        <fullName evidence="1">Type IV toxin-antitoxin system AbiEi family antitoxin domain-containing protein</fullName>
    </submittedName>
</protein>
<organism evidence="1 2">
    <name type="scientific">Arthrobacter wenxiniae</name>
    <dbReference type="NCBI Taxonomy" id="2713570"/>
    <lineage>
        <taxon>Bacteria</taxon>
        <taxon>Bacillati</taxon>
        <taxon>Actinomycetota</taxon>
        <taxon>Actinomycetes</taxon>
        <taxon>Micrococcales</taxon>
        <taxon>Micrococcaceae</taxon>
        <taxon>Arthrobacter</taxon>
    </lineage>
</organism>
<gene>
    <name evidence="1" type="ORF">G6034_05755</name>
</gene>
<dbReference type="RefSeq" id="WP_176634143.1">
    <property type="nucleotide sequence ID" value="NZ_JAAMFM010000005.1"/>
</dbReference>
<dbReference type="Proteomes" id="UP000543556">
    <property type="component" value="Unassembled WGS sequence"/>
</dbReference>
<dbReference type="AlphaFoldDB" id="A0A7Y7LYV5"/>
<reference evidence="1 2" key="1">
    <citation type="submission" date="2020-02" db="EMBL/GenBank/DDBJ databases">
        <title>Genome sequence of strain AETb3-4.</title>
        <authorList>
            <person name="Gao J."/>
            <person name="Zhang X."/>
        </authorList>
    </citation>
    <scope>NUCLEOTIDE SEQUENCE [LARGE SCALE GENOMIC DNA]</scope>
    <source>
        <strain evidence="1 2">AETb3-4</strain>
    </source>
</reference>